<evidence type="ECO:0000256" key="1">
    <source>
        <dbReference type="SAM" id="MobiDB-lite"/>
    </source>
</evidence>
<dbReference type="SMART" id="SM00579">
    <property type="entry name" value="FBD"/>
    <property type="match status" value="1"/>
</dbReference>
<reference evidence="3" key="1">
    <citation type="submission" date="2022-08" db="EMBL/GenBank/DDBJ databases">
        <authorList>
            <person name="Gutierrez-Valencia J."/>
        </authorList>
    </citation>
    <scope>NUCLEOTIDE SEQUENCE</scope>
</reference>
<protein>
    <recommendedName>
        <fullName evidence="2">FBD domain-containing protein</fullName>
    </recommendedName>
</protein>
<dbReference type="InterPro" id="IPR055411">
    <property type="entry name" value="LRR_FXL15/At3g58940/PEG3-like"/>
</dbReference>
<dbReference type="InterPro" id="IPR036047">
    <property type="entry name" value="F-box-like_dom_sf"/>
</dbReference>
<dbReference type="SUPFAM" id="SSF52047">
    <property type="entry name" value="RNI-like"/>
    <property type="match status" value="1"/>
</dbReference>
<sequence length="529" mass="60169">MEAKYTKIWRPWPGIDGGDDRLSSLPDQIISYILSFMETKYAVGTEALSRRWEGLWTRVSNLDLDNRLVYDDSSGDDLKIVYASDAKRRDSQFCHFVDKVLGEHKNLNSLTRFRFHFSVEHRQYSTVLRRTRFKRELVFGPAIEEIDVRVCGETALGIPQCMRCIPENFYTLKNLKVARLSGVVLGAINRPVFLPSLKILQLSYVKMKDFESLGRIISGCPVLEIFHLESCHPSSKNESDRIEVSLPRLKNFKVSDYGNWDDPMCPIVIEAPNLEDLYLEHFAELQFKGKIPLSRLHVAHVDVGQDCRTSYHDVIRLLSQISNARKLSLSGETLVHLSAATDDDVRLPIFPNLTHLTIGIGLFGPTSWFLHSLLNSASKLQSLVIDMQRGHWGVPLRWEGLETACMPHCLLSSLEEIEVRELVAYPDEKKMIAYLLKSGAVLRKVNMHVNSRFLELMGRKDLVALLKLPRRSSTCQVELFFPFEDDRDSCIGSDDESDTDDNVDDGDPDSPDDEIDSEDDASDSEEDSL</sequence>
<evidence type="ECO:0000313" key="3">
    <source>
        <dbReference type="EMBL" id="CAI0388024.1"/>
    </source>
</evidence>
<dbReference type="Pfam" id="PF00646">
    <property type="entry name" value="F-box"/>
    <property type="match status" value="1"/>
</dbReference>
<dbReference type="PANTHER" id="PTHR31900:SF31">
    <property type="entry name" value="F-BOX_LRR-REPEAT PROTEIN 13-LIKE"/>
    <property type="match status" value="1"/>
</dbReference>
<evidence type="ECO:0000259" key="2">
    <source>
        <dbReference type="SMART" id="SM00579"/>
    </source>
</evidence>
<dbReference type="InterPro" id="IPR032675">
    <property type="entry name" value="LRR_dom_sf"/>
</dbReference>
<evidence type="ECO:0000313" key="4">
    <source>
        <dbReference type="Proteomes" id="UP001154282"/>
    </source>
</evidence>
<dbReference type="Pfam" id="PF24758">
    <property type="entry name" value="LRR_At5g56370"/>
    <property type="match status" value="1"/>
</dbReference>
<organism evidence="3 4">
    <name type="scientific">Linum tenue</name>
    <dbReference type="NCBI Taxonomy" id="586396"/>
    <lineage>
        <taxon>Eukaryota</taxon>
        <taxon>Viridiplantae</taxon>
        <taxon>Streptophyta</taxon>
        <taxon>Embryophyta</taxon>
        <taxon>Tracheophyta</taxon>
        <taxon>Spermatophyta</taxon>
        <taxon>Magnoliopsida</taxon>
        <taxon>eudicotyledons</taxon>
        <taxon>Gunneridae</taxon>
        <taxon>Pentapetalae</taxon>
        <taxon>rosids</taxon>
        <taxon>fabids</taxon>
        <taxon>Malpighiales</taxon>
        <taxon>Linaceae</taxon>
        <taxon>Linum</taxon>
    </lineage>
</organism>
<keyword evidence="4" id="KW-1185">Reference proteome</keyword>
<gene>
    <name evidence="3" type="ORF">LITE_LOCUS5700</name>
</gene>
<dbReference type="InterPro" id="IPR006566">
    <property type="entry name" value="FBD"/>
</dbReference>
<dbReference type="InterPro" id="IPR001810">
    <property type="entry name" value="F-box_dom"/>
</dbReference>
<comment type="caution">
    <text evidence="3">The sequence shown here is derived from an EMBL/GenBank/DDBJ whole genome shotgun (WGS) entry which is preliminary data.</text>
</comment>
<dbReference type="Gene3D" id="3.80.10.10">
    <property type="entry name" value="Ribonuclease Inhibitor"/>
    <property type="match status" value="1"/>
</dbReference>
<proteinExistence type="predicted"/>
<feature type="region of interest" description="Disordered" evidence="1">
    <location>
        <begin position="487"/>
        <end position="529"/>
    </location>
</feature>
<dbReference type="Pfam" id="PF08387">
    <property type="entry name" value="FBD"/>
    <property type="match status" value="1"/>
</dbReference>
<feature type="domain" description="FBD" evidence="2">
    <location>
        <begin position="408"/>
        <end position="480"/>
    </location>
</feature>
<dbReference type="AlphaFoldDB" id="A0AAV0HSY7"/>
<dbReference type="SUPFAM" id="SSF81383">
    <property type="entry name" value="F-box domain"/>
    <property type="match status" value="1"/>
</dbReference>
<dbReference type="Proteomes" id="UP001154282">
    <property type="component" value="Unassembled WGS sequence"/>
</dbReference>
<accession>A0AAV0HSY7</accession>
<dbReference type="EMBL" id="CAMGYJ010000002">
    <property type="protein sequence ID" value="CAI0388024.1"/>
    <property type="molecule type" value="Genomic_DNA"/>
</dbReference>
<name>A0AAV0HSY7_9ROSI</name>
<dbReference type="PANTHER" id="PTHR31900">
    <property type="entry name" value="F-BOX/RNI SUPERFAMILY PROTEIN-RELATED"/>
    <property type="match status" value="1"/>
</dbReference>
<dbReference type="InterPro" id="IPR050232">
    <property type="entry name" value="FBL13/AtMIF1-like"/>
</dbReference>